<protein>
    <submittedName>
        <fullName evidence="2">Uncharacterized protein</fullName>
    </submittedName>
</protein>
<dbReference type="PANTHER" id="PTHR48302">
    <property type="entry name" value="ULP1 PROTEASE FAMILY, C-TERMINAL CATALYTIC DOMAIN CONTAINING PROTEIN"/>
    <property type="match status" value="1"/>
</dbReference>
<reference evidence="2" key="1">
    <citation type="submission" date="2019-05" db="EMBL/GenBank/DDBJ databases">
        <title>The de novo reference genome and transcriptome assemblies of the wild tomato species Solanum chilense.</title>
        <authorList>
            <person name="Stam R."/>
            <person name="Nosenko T."/>
            <person name="Hoerger A.C."/>
            <person name="Stephan W."/>
            <person name="Seidel M.A."/>
            <person name="Kuhn J.M.M."/>
            <person name="Haberer G."/>
            <person name="Tellier A."/>
        </authorList>
    </citation>
    <scope>NUCLEOTIDE SEQUENCE</scope>
    <source>
        <tissue evidence="2">Mature leaves</tissue>
    </source>
</reference>
<dbReference type="AlphaFoldDB" id="A0A6N2B182"/>
<comment type="caution">
    <text evidence="2">The sequence shown here is derived from an EMBL/GenBank/DDBJ whole genome shotgun (WGS) entry which is preliminary data.</text>
</comment>
<evidence type="ECO:0000313" key="2">
    <source>
        <dbReference type="EMBL" id="TMW87730.1"/>
    </source>
</evidence>
<evidence type="ECO:0000256" key="1">
    <source>
        <dbReference type="SAM" id="MobiDB-lite"/>
    </source>
</evidence>
<name>A0A6N2B182_SOLCI</name>
<gene>
    <name evidence="2" type="ORF">EJD97_019550</name>
</gene>
<dbReference type="EMBL" id="RXGB01005535">
    <property type="protein sequence ID" value="TMW87730.1"/>
    <property type="molecule type" value="Genomic_DNA"/>
</dbReference>
<accession>A0A6N2B182</accession>
<dbReference type="PANTHER" id="PTHR48302:SF3">
    <property type="entry name" value="DUF1985 DOMAIN-CONTAINING PROTEIN"/>
    <property type="match status" value="1"/>
</dbReference>
<feature type="region of interest" description="Disordered" evidence="1">
    <location>
        <begin position="104"/>
        <end position="128"/>
    </location>
</feature>
<sequence length="215" mass="25166">MDAKKKYYKIDDMPFAMQIWIYERFSDVGLNINEKKTNHISRLVNWRTKNNRIYYDFLMEGMFSDNDNPLKYKNIQPTLKYITFYQLPSKSDTIPEITFQKVGDKDDEEDDDFTSKPPSHKSHNKEKGKQSICFIVHINKKKFNMHAGSSCKEKSPPGLNGYRKAKITPFRSISTPVENNVLVQNLHNCPMILPTLHYQGVRNNLNIPRQTKLVC</sequence>
<proteinExistence type="predicted"/>
<organism evidence="2">
    <name type="scientific">Solanum chilense</name>
    <name type="common">Tomato</name>
    <name type="synonym">Lycopersicon chilense</name>
    <dbReference type="NCBI Taxonomy" id="4083"/>
    <lineage>
        <taxon>Eukaryota</taxon>
        <taxon>Viridiplantae</taxon>
        <taxon>Streptophyta</taxon>
        <taxon>Embryophyta</taxon>
        <taxon>Tracheophyta</taxon>
        <taxon>Spermatophyta</taxon>
        <taxon>Magnoliopsida</taxon>
        <taxon>eudicotyledons</taxon>
        <taxon>Gunneridae</taxon>
        <taxon>Pentapetalae</taxon>
        <taxon>asterids</taxon>
        <taxon>lamiids</taxon>
        <taxon>Solanales</taxon>
        <taxon>Solanaceae</taxon>
        <taxon>Solanoideae</taxon>
        <taxon>Solaneae</taxon>
        <taxon>Solanum</taxon>
        <taxon>Solanum subgen. Lycopersicon</taxon>
    </lineage>
</organism>